<evidence type="ECO:0000256" key="3">
    <source>
        <dbReference type="ARBA" id="ARBA00022741"/>
    </source>
</evidence>
<keyword evidence="1 6" id="KW-0808">Transferase</keyword>
<feature type="binding site" evidence="6">
    <location>
        <position position="130"/>
    </location>
    <ligand>
        <name>Zn(2+)</name>
        <dbReference type="ChEBI" id="CHEBI:29105"/>
        <note>structural</note>
    </ligand>
</feature>
<keyword evidence="4 6" id="KW-0418">Kinase</keyword>
<protein>
    <recommendedName>
        <fullName evidence="6 8">Adenylate kinase</fullName>
        <shortName evidence="6">AK</shortName>
        <ecNumber evidence="6 8">2.7.4.3</ecNumber>
    </recommendedName>
    <alternativeName>
        <fullName evidence="6">ATP-AMP transphosphorylase</fullName>
    </alternativeName>
    <alternativeName>
        <fullName evidence="6">ATP:AMP phosphotransferase</fullName>
    </alternativeName>
    <alternativeName>
        <fullName evidence="6">Adenylate monophosphate kinase</fullName>
    </alternativeName>
</protein>
<evidence type="ECO:0000256" key="6">
    <source>
        <dbReference type="HAMAP-Rule" id="MF_00235"/>
    </source>
</evidence>
<evidence type="ECO:0000313" key="10">
    <source>
        <dbReference type="EMBL" id="KXT29280.1"/>
    </source>
</evidence>
<feature type="binding site" evidence="6">
    <location>
        <position position="127"/>
    </location>
    <ligand>
        <name>ATP</name>
        <dbReference type="ChEBI" id="CHEBI:30616"/>
    </ligand>
</feature>
<feature type="binding site" evidence="6">
    <location>
        <position position="171"/>
    </location>
    <ligand>
        <name>AMP</name>
        <dbReference type="ChEBI" id="CHEBI:456215"/>
    </ligand>
</feature>
<feature type="binding site" evidence="6">
    <location>
        <position position="150"/>
    </location>
    <ligand>
        <name>Zn(2+)</name>
        <dbReference type="ChEBI" id="CHEBI:29105"/>
        <note>structural</note>
    </ligand>
</feature>
<dbReference type="PATRIC" id="fig|203274.3.peg.331"/>
<comment type="domain">
    <text evidence="6">Consists of three domains, a large central CORE domain and two small peripheral domains, NMPbind and LID, which undergo movements during catalysis. The LID domain closes over the site of phosphoryl transfer upon ATP binding. Assembling and dissambling the active center during each catalytic cycle provides an effective means to prevent ATP hydrolysis. Some bacteria have evolved a zinc-coordinating structure that stabilizes the LID domain.</text>
</comment>
<dbReference type="InterPro" id="IPR006259">
    <property type="entry name" value="Adenyl_kin_sub"/>
</dbReference>
<dbReference type="Gene3D" id="3.40.50.300">
    <property type="entry name" value="P-loop containing nucleotide triphosphate hydrolases"/>
    <property type="match status" value="1"/>
</dbReference>
<dbReference type="RefSeq" id="WP_066540173.1">
    <property type="nucleotide sequence ID" value="NZ_JHUK01000005.1"/>
</dbReference>
<dbReference type="InterPro" id="IPR033690">
    <property type="entry name" value="Adenylat_kinase_CS"/>
</dbReference>
<evidence type="ECO:0000256" key="1">
    <source>
        <dbReference type="ARBA" id="ARBA00022679"/>
    </source>
</evidence>
<evidence type="ECO:0000256" key="5">
    <source>
        <dbReference type="ARBA" id="ARBA00022840"/>
    </source>
</evidence>
<dbReference type="AlphaFoldDB" id="A0A139JR01"/>
<comment type="subunit">
    <text evidence="6 8">Monomer.</text>
</comment>
<dbReference type="InterPro" id="IPR007862">
    <property type="entry name" value="Adenylate_kinase_lid-dom"/>
</dbReference>
<comment type="pathway">
    <text evidence="6">Purine metabolism; AMP biosynthesis via salvage pathway; AMP from ADP: step 1/1.</text>
</comment>
<dbReference type="InterPro" id="IPR027417">
    <property type="entry name" value="P-loop_NTPase"/>
</dbReference>
<dbReference type="SUPFAM" id="SSF52540">
    <property type="entry name" value="P-loop containing nucleoside triphosphate hydrolases"/>
    <property type="match status" value="1"/>
</dbReference>
<keyword evidence="6" id="KW-0479">Metal-binding</keyword>
<dbReference type="NCBIfam" id="TIGR01351">
    <property type="entry name" value="adk"/>
    <property type="match status" value="1"/>
</dbReference>
<dbReference type="GO" id="GO:0005737">
    <property type="term" value="C:cytoplasm"/>
    <property type="evidence" value="ECO:0007669"/>
    <property type="project" value="UniProtKB-SubCell"/>
</dbReference>
<dbReference type="HAMAP" id="MF_00235">
    <property type="entry name" value="Adenylate_kinase_Adk"/>
    <property type="match status" value="1"/>
</dbReference>
<evidence type="ECO:0000256" key="8">
    <source>
        <dbReference type="RuleBase" id="RU003331"/>
    </source>
</evidence>
<dbReference type="GO" id="GO:0008270">
    <property type="term" value="F:zinc ion binding"/>
    <property type="evidence" value="ECO:0007669"/>
    <property type="project" value="UniProtKB-UniRule"/>
</dbReference>
<dbReference type="OrthoDB" id="9805030at2"/>
<gene>
    <name evidence="6" type="primary">adk</name>
    <name evidence="10" type="ORF">AXA84_0174</name>
</gene>
<feature type="binding site" evidence="6">
    <location>
        <position position="133"/>
    </location>
    <ligand>
        <name>Zn(2+)</name>
        <dbReference type="ChEBI" id="CHEBI:29105"/>
        <note>structural</note>
    </ligand>
</feature>
<feature type="binding site" evidence="6">
    <location>
        <begin position="85"/>
        <end position="88"/>
    </location>
    <ligand>
        <name>AMP</name>
        <dbReference type="ChEBI" id="CHEBI:456215"/>
    </ligand>
</feature>
<feature type="binding site" evidence="6">
    <location>
        <position position="199"/>
    </location>
    <ligand>
        <name>ATP</name>
        <dbReference type="ChEBI" id="CHEBI:30616"/>
    </ligand>
</feature>
<feature type="binding site" evidence="6">
    <location>
        <begin position="10"/>
        <end position="15"/>
    </location>
    <ligand>
        <name>ATP</name>
        <dbReference type="ChEBI" id="CHEBI:30616"/>
    </ligand>
</feature>
<comment type="function">
    <text evidence="6">Catalyzes the reversible transfer of the terminal phosphate group between ATP and AMP. Plays an important role in cellular energy homeostasis and in adenine nucleotide metabolism.</text>
</comment>
<dbReference type="GO" id="GO:0004017">
    <property type="term" value="F:AMP kinase activity"/>
    <property type="evidence" value="ECO:0007669"/>
    <property type="project" value="UniProtKB-UniRule"/>
</dbReference>
<feature type="binding site" evidence="6">
    <location>
        <begin position="136"/>
        <end position="137"/>
    </location>
    <ligand>
        <name>ATP</name>
        <dbReference type="ChEBI" id="CHEBI:30616"/>
    </ligand>
</feature>
<evidence type="ECO:0000259" key="9">
    <source>
        <dbReference type="Pfam" id="PF05191"/>
    </source>
</evidence>
<evidence type="ECO:0000256" key="2">
    <source>
        <dbReference type="ARBA" id="ARBA00022727"/>
    </source>
</evidence>
<evidence type="ECO:0000313" key="11">
    <source>
        <dbReference type="Proteomes" id="UP000070069"/>
    </source>
</evidence>
<dbReference type="EMBL" id="LTBM01000003">
    <property type="protein sequence ID" value="KXT29280.1"/>
    <property type="molecule type" value="Genomic_DNA"/>
</dbReference>
<accession>A0A139JR01</accession>
<dbReference type="PANTHER" id="PTHR23359">
    <property type="entry name" value="NUCLEOTIDE KINASE"/>
    <property type="match status" value="1"/>
</dbReference>
<keyword evidence="6" id="KW-0963">Cytoplasm</keyword>
<keyword evidence="2 6" id="KW-0545">Nucleotide biosynthesis</keyword>
<feature type="region of interest" description="LID" evidence="6">
    <location>
        <begin position="126"/>
        <end position="163"/>
    </location>
</feature>
<evidence type="ECO:0000256" key="4">
    <source>
        <dbReference type="ARBA" id="ARBA00022777"/>
    </source>
</evidence>
<sequence length="218" mass="25579">MKIILLGPPATGKGTQSTILSKYFKIPHICVGEIFRKNIQKKTELGKIIHSYIQKGLLVPDEITNKIISEYLEKKEIKKGFILDGFPRNLKQAYFLTKELEKKKIDLTKVIYLNSNEEFLKKRIIGRIICPKCGEIYHKETKIPKIKNFCDNDKNLLIQRKDDNIETFSKRLNIYKIETFPIIKYYKKMNKVLEISTNDDERSIIKTTEIILEKLLNK</sequence>
<feature type="binding site" evidence="6">
    <location>
        <position position="92"/>
    </location>
    <ligand>
        <name>AMP</name>
        <dbReference type="ChEBI" id="CHEBI:456215"/>
    </ligand>
</feature>
<name>A0A139JR01_9MOLU</name>
<keyword evidence="6" id="KW-0862">Zinc</keyword>
<dbReference type="Pfam" id="PF05191">
    <property type="entry name" value="ADK_lid"/>
    <property type="match status" value="1"/>
</dbReference>
<comment type="caution">
    <text evidence="6">Lacks conserved residue(s) required for the propagation of feature annotation.</text>
</comment>
<comment type="similarity">
    <text evidence="6 7">Belongs to the adenylate kinase family.</text>
</comment>
<dbReference type="InterPro" id="IPR000850">
    <property type="entry name" value="Adenylat/UMP-CMP_kin"/>
</dbReference>
<evidence type="ECO:0000256" key="7">
    <source>
        <dbReference type="RuleBase" id="RU003330"/>
    </source>
</evidence>
<organism evidence="10 11">
    <name type="scientific">Candidatus Phytoplasma oryzae</name>
    <dbReference type="NCBI Taxonomy" id="203274"/>
    <lineage>
        <taxon>Bacteria</taxon>
        <taxon>Bacillati</taxon>
        <taxon>Mycoplasmatota</taxon>
        <taxon>Mollicutes</taxon>
        <taxon>Acholeplasmatales</taxon>
        <taxon>Acholeplasmataceae</taxon>
        <taxon>Candidatus Phytoplasma</taxon>
        <taxon>16SrXI (Rice yellow dwarf group)</taxon>
    </lineage>
</organism>
<dbReference type="EC" id="2.7.4.3" evidence="6 8"/>
<dbReference type="PRINTS" id="PR00094">
    <property type="entry name" value="ADENYLTKNASE"/>
</dbReference>
<feature type="binding site" evidence="6">
    <location>
        <position position="36"/>
    </location>
    <ligand>
        <name>AMP</name>
        <dbReference type="ChEBI" id="CHEBI:456215"/>
    </ligand>
</feature>
<comment type="subcellular location">
    <subcellularLocation>
        <location evidence="6 8">Cytoplasm</location>
    </subcellularLocation>
</comment>
<dbReference type="PROSITE" id="PS00113">
    <property type="entry name" value="ADENYLATE_KINASE"/>
    <property type="match status" value="1"/>
</dbReference>
<feature type="binding site" evidence="6">
    <location>
        <position position="153"/>
    </location>
    <ligand>
        <name>Zn(2+)</name>
        <dbReference type="ChEBI" id="CHEBI:29105"/>
        <note>structural</note>
    </ligand>
</feature>
<dbReference type="Pfam" id="PF00406">
    <property type="entry name" value="ADK"/>
    <property type="match status" value="1"/>
</dbReference>
<proteinExistence type="inferred from homology"/>
<dbReference type="CDD" id="cd01428">
    <property type="entry name" value="ADK"/>
    <property type="match status" value="1"/>
</dbReference>
<comment type="catalytic activity">
    <reaction evidence="6 8">
        <text>AMP + ATP = 2 ADP</text>
        <dbReference type="Rhea" id="RHEA:12973"/>
        <dbReference type="ChEBI" id="CHEBI:30616"/>
        <dbReference type="ChEBI" id="CHEBI:456215"/>
        <dbReference type="ChEBI" id="CHEBI:456216"/>
        <dbReference type="EC" id="2.7.4.3"/>
    </reaction>
</comment>
<keyword evidence="5 6" id="KW-0067">ATP-binding</keyword>
<keyword evidence="3 6" id="KW-0547">Nucleotide-binding</keyword>
<comment type="caution">
    <text evidence="10">The sequence shown here is derived from an EMBL/GenBank/DDBJ whole genome shotgun (WGS) entry which is preliminary data.</text>
</comment>
<feature type="region of interest" description="NMP" evidence="6">
    <location>
        <begin position="30"/>
        <end position="59"/>
    </location>
</feature>
<feature type="domain" description="Adenylate kinase active site lid" evidence="9">
    <location>
        <begin position="127"/>
        <end position="162"/>
    </location>
</feature>
<dbReference type="GO" id="GO:0044209">
    <property type="term" value="P:AMP salvage"/>
    <property type="evidence" value="ECO:0007669"/>
    <property type="project" value="UniProtKB-UniRule"/>
</dbReference>
<dbReference type="FunFam" id="3.40.50.300:FF:000106">
    <property type="entry name" value="Adenylate kinase mitochondrial"/>
    <property type="match status" value="1"/>
</dbReference>
<dbReference type="Proteomes" id="UP000070069">
    <property type="component" value="Unassembled WGS sequence"/>
</dbReference>
<feature type="binding site" evidence="6">
    <location>
        <begin position="57"/>
        <end position="59"/>
    </location>
    <ligand>
        <name>AMP</name>
        <dbReference type="ChEBI" id="CHEBI:456215"/>
    </ligand>
</feature>
<feature type="binding site" evidence="6">
    <location>
        <position position="160"/>
    </location>
    <ligand>
        <name>AMP</name>
        <dbReference type="ChEBI" id="CHEBI:456215"/>
    </ligand>
</feature>
<dbReference type="GO" id="GO:0005524">
    <property type="term" value="F:ATP binding"/>
    <property type="evidence" value="ECO:0007669"/>
    <property type="project" value="UniProtKB-UniRule"/>
</dbReference>
<reference evidence="10 11" key="1">
    <citation type="submission" date="2016-02" db="EMBL/GenBank/DDBJ databases">
        <title>A draft genome sequence of Candidatus Phytoplasma oryzae strain Mbita1, the causative agent of Napier Grass stunt disease in Kenya.</title>
        <authorList>
            <person name="Fischer A."/>
            <person name="Santa-Cruz I."/>
            <person name="Wambua L."/>
            <person name="Olds C."/>
            <person name="Midega C."/>
            <person name="Dickinson M."/>
            <person name="Kawicha P."/>
            <person name="Khan Z."/>
            <person name="Masiga D."/>
            <person name="Jores J."/>
            <person name="Bernd S."/>
        </authorList>
    </citation>
    <scope>NUCLEOTIDE SEQUENCE [LARGE SCALE GENOMIC DNA]</scope>
    <source>
        <strain evidence="10">Mbita1</strain>
    </source>
</reference>
<dbReference type="UniPathway" id="UPA00588">
    <property type="reaction ID" value="UER00649"/>
</dbReference>